<dbReference type="GeneID" id="22578153"/>
<organism evidence="6 7">
    <name type="scientific">Leishmania panamensis</name>
    <dbReference type="NCBI Taxonomy" id="5679"/>
    <lineage>
        <taxon>Eukaryota</taxon>
        <taxon>Discoba</taxon>
        <taxon>Euglenozoa</taxon>
        <taxon>Kinetoplastea</taxon>
        <taxon>Metakinetoplastina</taxon>
        <taxon>Trypanosomatida</taxon>
        <taxon>Trypanosomatidae</taxon>
        <taxon>Leishmaniinae</taxon>
        <taxon>Leishmania</taxon>
        <taxon>Leishmania guyanensis species complex</taxon>
    </lineage>
</organism>
<dbReference type="eggNOG" id="ENOG502SKW8">
    <property type="taxonomic scope" value="Eukaryota"/>
</dbReference>
<dbReference type="Gene3D" id="3.90.550.10">
    <property type="entry name" value="Spore Coat Polysaccharide Biosynthesis Protein SpsA, Chain A"/>
    <property type="match status" value="1"/>
</dbReference>
<evidence type="ECO:0000313" key="7">
    <source>
        <dbReference type="Proteomes" id="UP000063063"/>
    </source>
</evidence>
<evidence type="ECO:0000256" key="3">
    <source>
        <dbReference type="ARBA" id="ARBA00022679"/>
    </source>
</evidence>
<evidence type="ECO:0000313" key="6">
    <source>
        <dbReference type="EMBL" id="AIO01293.1"/>
    </source>
</evidence>
<keyword evidence="7" id="KW-1185">Reference proteome</keyword>
<name>A0A088RYS9_LEIPA</name>
<dbReference type="RefSeq" id="XP_010702093.1">
    <property type="nucleotide sequence ID" value="XM_010703791.1"/>
</dbReference>
<gene>
    <name evidence="6" type="primary">LPG1G</name>
    <name evidence="6" type="ORF">LPMP_324120</name>
</gene>
<dbReference type="GO" id="GO:0016757">
    <property type="term" value="F:glycosyltransferase activity"/>
    <property type="evidence" value="ECO:0007669"/>
    <property type="project" value="UniProtKB-KW"/>
</dbReference>
<dbReference type="EMBL" id="CP009401">
    <property type="protein sequence ID" value="AIO01293.1"/>
    <property type="molecule type" value="Genomic_DNA"/>
</dbReference>
<feature type="region of interest" description="Disordered" evidence="4">
    <location>
        <begin position="95"/>
        <end position="130"/>
    </location>
</feature>
<evidence type="ECO:0000256" key="4">
    <source>
        <dbReference type="SAM" id="MobiDB-lite"/>
    </source>
</evidence>
<sequence length="578" mass="66755">MAKNAAAQAMWSRRPFVTYRTRSLFLTSLFLFMALGAVLLFVFSEPMTTLLATPNAELPSDKMSTNVTQMTNSGSNSSLLHTTPISYNTAELSTLWPEPTSTHGAGEDGLPREGETIKPAMHNDSPEMNPWKKMRLPTDWTVCIRRNLQLDDHGRPLYAVEAMEDAIPLLITPLTGDVEFFPFFVCSIDVPVRYHYVIQNERNSETTAVIDRLQRLFGESGRLLIVRNRYNRGYSGSMNQGFEWALKERTEEEVPWVFACGVDVIFERGLLAAMVQVVQDNTRGDAAMLATLRAEVELEERLVREGNYSYYERWVPRGRPLKVLRSGYPGVPLNVRTAPLMPDRIRYMVGDENRRSGIVTEAELKGRFFGNYVATVTPVPFALGTIAVTRLALSAVGYFDENYFPAYMDDIDWRWRHFAYGFKTLYAQLNDPVIRWHHYNAANLRGSPFQDQYLKKYDTEANNSRVAFLQYIARSKRQYDKLKFGPRDLTGVWHESVQEGEYKYTYFNISRYPADTWVLDERARQCMFRHTYSYETQSWQRPKNCAYMPRTLEESGILGVHQLEAYKMMVNKSKIEYR</sequence>
<dbReference type="VEuPathDB" id="TriTrypDB:LPMP_324120"/>
<protein>
    <submittedName>
        <fullName evidence="6">GIPL galf transferase, putative</fullName>
        <ecNumber evidence="6">2.4.1.-</ecNumber>
    </submittedName>
</protein>
<reference evidence="6 7" key="1">
    <citation type="journal article" date="2015" name="Sci. Rep.">
        <title>The genome of Leishmania panamensis: insights into genomics of the L. (Viannia) subgenus.</title>
        <authorList>
            <person name="Llanes A."/>
            <person name="Restrepo C.M."/>
            <person name="Vecchio G.D."/>
            <person name="Anguizola F.J."/>
            <person name="Lleonart R."/>
        </authorList>
    </citation>
    <scope>NUCLEOTIDE SEQUENCE [LARGE SCALE GENOMIC DNA]</scope>
    <source>
        <strain evidence="6 7">MHOM/PA/94/PSC-1</strain>
    </source>
</reference>
<proteinExistence type="inferred from homology"/>
<dbReference type="Proteomes" id="UP000063063">
    <property type="component" value="Chromosome 32"/>
</dbReference>
<evidence type="ECO:0000256" key="2">
    <source>
        <dbReference type="ARBA" id="ARBA00022676"/>
    </source>
</evidence>
<keyword evidence="2 6" id="KW-0328">Glycosyltransferase</keyword>
<dbReference type="InterPro" id="IPR029044">
    <property type="entry name" value="Nucleotide-diphossugar_trans"/>
</dbReference>
<dbReference type="Pfam" id="PF00535">
    <property type="entry name" value="Glycos_transf_2"/>
    <property type="match status" value="1"/>
</dbReference>
<dbReference type="PANTHER" id="PTHR43179">
    <property type="entry name" value="RHAMNOSYLTRANSFERASE WBBL"/>
    <property type="match status" value="1"/>
</dbReference>
<dbReference type="SUPFAM" id="SSF53448">
    <property type="entry name" value="Nucleotide-diphospho-sugar transferases"/>
    <property type="match status" value="1"/>
</dbReference>
<keyword evidence="3 6" id="KW-0808">Transferase</keyword>
<dbReference type="InterPro" id="IPR001173">
    <property type="entry name" value="Glyco_trans_2-like"/>
</dbReference>
<evidence type="ECO:0000259" key="5">
    <source>
        <dbReference type="Pfam" id="PF00535"/>
    </source>
</evidence>
<comment type="similarity">
    <text evidence="1">Belongs to the glycosyltransferase 2 family.</text>
</comment>
<dbReference type="AlphaFoldDB" id="A0A088RYS9"/>
<feature type="compositionally biased region" description="Basic and acidic residues" evidence="4">
    <location>
        <begin position="105"/>
        <end position="116"/>
    </location>
</feature>
<dbReference type="VEuPathDB" id="TriTrypDB:LPAL13_320048500"/>
<evidence type="ECO:0000256" key="1">
    <source>
        <dbReference type="ARBA" id="ARBA00006739"/>
    </source>
</evidence>
<dbReference type="EC" id="2.4.1.-" evidence="6"/>
<dbReference type="OrthoDB" id="259152at2759"/>
<feature type="domain" description="Glycosyltransferase 2-like" evidence="5">
    <location>
        <begin position="203"/>
        <end position="305"/>
    </location>
</feature>
<accession>A0A088RYS9</accession>
<dbReference type="KEGG" id="lpan:LPMP_324120"/>
<dbReference type="PANTHER" id="PTHR43179:SF12">
    <property type="entry name" value="GALACTOFURANOSYLTRANSFERASE GLFT2"/>
    <property type="match status" value="1"/>
</dbReference>